<dbReference type="InterPro" id="IPR052344">
    <property type="entry name" value="Transposase-related"/>
</dbReference>
<dbReference type="Pfam" id="PF03050">
    <property type="entry name" value="DDE_Tnp_IS66"/>
    <property type="match status" value="1"/>
</dbReference>
<evidence type="ECO:0000259" key="4">
    <source>
        <dbReference type="Pfam" id="PF13817"/>
    </source>
</evidence>
<dbReference type="InterPro" id="IPR024463">
    <property type="entry name" value="Transposase_TnpC_homeodom"/>
</dbReference>
<dbReference type="PANTHER" id="PTHR33678">
    <property type="entry name" value="BLL1576 PROTEIN"/>
    <property type="match status" value="1"/>
</dbReference>
<accession>A0A939BD53</accession>
<dbReference type="AlphaFoldDB" id="A0A939BD53"/>
<gene>
    <name evidence="5" type="ORF">H6A13_12785</name>
</gene>
<organism evidence="5 6">
    <name type="scientific">Mordavella massiliensis</name>
    <dbReference type="NCBI Taxonomy" id="1871024"/>
    <lineage>
        <taxon>Bacteria</taxon>
        <taxon>Bacillati</taxon>
        <taxon>Bacillota</taxon>
        <taxon>Clostridia</taxon>
        <taxon>Eubacteriales</taxon>
        <taxon>Clostridiaceae</taxon>
        <taxon>Mordavella</taxon>
    </lineage>
</organism>
<feature type="domain" description="Transposase TnpC homeodomain" evidence="3">
    <location>
        <begin position="38"/>
        <end position="115"/>
    </location>
</feature>
<evidence type="ECO:0000313" key="6">
    <source>
        <dbReference type="Proteomes" id="UP000713880"/>
    </source>
</evidence>
<dbReference type="RefSeq" id="WP_204909918.1">
    <property type="nucleotide sequence ID" value="NZ_JACJLV010000089.1"/>
</dbReference>
<comment type="caution">
    <text evidence="5">The sequence shown here is derived from an EMBL/GenBank/DDBJ whole genome shotgun (WGS) entry which is preliminary data.</text>
</comment>
<protein>
    <submittedName>
        <fullName evidence="5">IS66 family transposase</fullName>
    </submittedName>
</protein>
<dbReference type="InterPro" id="IPR004291">
    <property type="entry name" value="Transposase_IS66_central"/>
</dbReference>
<evidence type="ECO:0000313" key="5">
    <source>
        <dbReference type="EMBL" id="MBM6827950.1"/>
    </source>
</evidence>
<name>A0A939BD53_9CLOT</name>
<dbReference type="Pfam" id="PF13817">
    <property type="entry name" value="DDE_Tnp_IS66_C"/>
    <property type="match status" value="1"/>
</dbReference>
<keyword evidence="6" id="KW-1185">Reference proteome</keyword>
<dbReference type="NCBIfam" id="NF033517">
    <property type="entry name" value="transpos_IS66"/>
    <property type="match status" value="1"/>
</dbReference>
<evidence type="ECO:0000259" key="3">
    <source>
        <dbReference type="Pfam" id="PF13007"/>
    </source>
</evidence>
<reference evidence="5" key="1">
    <citation type="submission" date="2020-08" db="EMBL/GenBank/DDBJ databases">
        <authorList>
            <person name="Cejkova D."/>
            <person name="Kubasova T."/>
            <person name="Jahodarova E."/>
            <person name="Rychlik I."/>
        </authorList>
    </citation>
    <scope>NUCLEOTIDE SEQUENCE</scope>
    <source>
        <strain evidence="5">An420c</strain>
    </source>
</reference>
<keyword evidence="1" id="KW-0175">Coiled coil</keyword>
<evidence type="ECO:0000259" key="2">
    <source>
        <dbReference type="Pfam" id="PF03050"/>
    </source>
</evidence>
<feature type="domain" description="Transposase IS66 central" evidence="2">
    <location>
        <begin position="182"/>
        <end position="475"/>
    </location>
</feature>
<feature type="domain" description="Transposase IS66 C-terminal" evidence="4">
    <location>
        <begin position="482"/>
        <end position="523"/>
    </location>
</feature>
<dbReference type="Proteomes" id="UP000713880">
    <property type="component" value="Unassembled WGS sequence"/>
</dbReference>
<sequence length="540" mass="62147">MTKIYSPEELNSFSRETLVAVILSMQDQLAQLNTNMERLIEQIASANNHRYGRSSEKLDVIAGQLELELIFNEAEALTETLYVVEPAEEDVIQVTRRKKKGKREEDLKDLPVEVIPHTLPEEKLQEIFGAAGWKQLPDEVYKRVRVQPAVYTVEEHHVAVYAGKDNQTIVKADRPKELLRNSILTPSLAASILNAKYVNGLPLYRISQEFLRNDIHISRQVMANWVIQCADRYLGPLYDYLHNRMYRFHVLQADETPVKVSKDGRPANSKSYMWVYRTGKGYGDTPIILYEYQKTRQADYPREFLKGFTGVVVCDGYSAYRKLDRETEAIVFAGCWTHARRYFADALKALPKKEHEAARETVAYEAIKRIGAIYHLDNQLADLKPDDRRKQRQINLKPLVEAFFAWAKEIRESGRLIKGKTLEGINYCINQEEALKVFLDDGEVPLDNNATEGALRSFCLHKHAWKLIDSIDGAKSSAIVYSITETAKANNLNPFRYLEYVLTVMKDHQEDTDYRFMEDLLPWSGQLPEICRSKTKTTNV</sequence>
<reference evidence="5" key="2">
    <citation type="journal article" date="2021" name="Sci. Rep.">
        <title>The distribution of antibiotic resistance genes in chicken gut microbiota commensals.</title>
        <authorList>
            <person name="Juricova H."/>
            <person name="Matiasovicova J."/>
            <person name="Kubasova T."/>
            <person name="Cejkova D."/>
            <person name="Rychlik I."/>
        </authorList>
    </citation>
    <scope>NUCLEOTIDE SEQUENCE</scope>
    <source>
        <strain evidence="5">An420c</strain>
    </source>
</reference>
<evidence type="ECO:0000256" key="1">
    <source>
        <dbReference type="SAM" id="Coils"/>
    </source>
</evidence>
<dbReference type="Pfam" id="PF13007">
    <property type="entry name" value="LZ_Tnp_IS66"/>
    <property type="match status" value="1"/>
</dbReference>
<feature type="coiled-coil region" evidence="1">
    <location>
        <begin position="22"/>
        <end position="49"/>
    </location>
</feature>
<proteinExistence type="predicted"/>
<dbReference type="EMBL" id="JACJLV010000089">
    <property type="protein sequence ID" value="MBM6827950.1"/>
    <property type="molecule type" value="Genomic_DNA"/>
</dbReference>
<dbReference type="InterPro" id="IPR039552">
    <property type="entry name" value="IS66_C"/>
</dbReference>